<proteinExistence type="predicted"/>
<reference evidence="1" key="1">
    <citation type="submission" date="2014-05" db="EMBL/GenBank/DDBJ databases">
        <authorList>
            <person name="Chronopoulou M."/>
        </authorList>
    </citation>
    <scope>NUCLEOTIDE SEQUENCE</scope>
    <source>
        <tissue evidence="1">Whole organism</tissue>
    </source>
</reference>
<feature type="non-terminal residue" evidence="1">
    <location>
        <position position="1"/>
    </location>
</feature>
<evidence type="ECO:0000313" key="1">
    <source>
        <dbReference type="EMBL" id="CDW38691.1"/>
    </source>
</evidence>
<dbReference type="AlphaFoldDB" id="A0A0K2ULW6"/>
<organism evidence="1">
    <name type="scientific">Lepeophtheirus salmonis</name>
    <name type="common">Salmon louse</name>
    <name type="synonym">Caligus salmonis</name>
    <dbReference type="NCBI Taxonomy" id="72036"/>
    <lineage>
        <taxon>Eukaryota</taxon>
        <taxon>Metazoa</taxon>
        <taxon>Ecdysozoa</taxon>
        <taxon>Arthropoda</taxon>
        <taxon>Crustacea</taxon>
        <taxon>Multicrustacea</taxon>
        <taxon>Hexanauplia</taxon>
        <taxon>Copepoda</taxon>
        <taxon>Siphonostomatoida</taxon>
        <taxon>Caligidae</taxon>
        <taxon>Lepeophtheirus</taxon>
    </lineage>
</organism>
<name>A0A0K2ULW6_LEPSM</name>
<protein>
    <submittedName>
        <fullName evidence="1">Uncharacterized protein</fullName>
    </submittedName>
</protein>
<accession>A0A0K2ULW6</accession>
<sequence length="61" mass="7044">FILTPRTQILLLTKDITVQYRTPLSSHDHHKLTLPFISVLSNPFILNISNVHSKTYKSKLN</sequence>
<dbReference type="EMBL" id="HACA01021330">
    <property type="protein sequence ID" value="CDW38691.1"/>
    <property type="molecule type" value="Transcribed_RNA"/>
</dbReference>